<evidence type="ECO:0000313" key="1">
    <source>
        <dbReference type="EMBL" id="GII97430.1"/>
    </source>
</evidence>
<accession>A0A919RQY2</accession>
<dbReference type="AlphaFoldDB" id="A0A919RQY2"/>
<dbReference type="EMBL" id="BOOW01000059">
    <property type="protein sequence ID" value="GII97430.1"/>
    <property type="molecule type" value="Genomic_DNA"/>
</dbReference>
<organism evidence="1 2">
    <name type="scientific">Sinosporangium siamense</name>
    <dbReference type="NCBI Taxonomy" id="1367973"/>
    <lineage>
        <taxon>Bacteria</taxon>
        <taxon>Bacillati</taxon>
        <taxon>Actinomycetota</taxon>
        <taxon>Actinomycetes</taxon>
        <taxon>Streptosporangiales</taxon>
        <taxon>Streptosporangiaceae</taxon>
        <taxon>Sinosporangium</taxon>
    </lineage>
</organism>
<keyword evidence="2" id="KW-1185">Reference proteome</keyword>
<dbReference type="Proteomes" id="UP000606172">
    <property type="component" value="Unassembled WGS sequence"/>
</dbReference>
<proteinExistence type="predicted"/>
<name>A0A919RQY2_9ACTN</name>
<dbReference type="Pfam" id="PF00657">
    <property type="entry name" value="Lipase_GDSL"/>
    <property type="match status" value="1"/>
</dbReference>
<dbReference type="PANTHER" id="PTHR30383">
    <property type="entry name" value="THIOESTERASE 1/PROTEASE 1/LYSOPHOSPHOLIPASE L1"/>
    <property type="match status" value="1"/>
</dbReference>
<comment type="caution">
    <text evidence="1">The sequence shown here is derived from an EMBL/GenBank/DDBJ whole genome shotgun (WGS) entry which is preliminary data.</text>
</comment>
<dbReference type="InterPro" id="IPR001087">
    <property type="entry name" value="GDSL"/>
</dbReference>
<protein>
    <submittedName>
        <fullName evidence="1">Lipoprotein</fullName>
    </submittedName>
</protein>
<dbReference type="InterPro" id="IPR036514">
    <property type="entry name" value="SGNH_hydro_sf"/>
</dbReference>
<dbReference type="PANTHER" id="PTHR30383:SF5">
    <property type="entry name" value="SGNH HYDROLASE-TYPE ESTERASE DOMAIN-CONTAINING PROTEIN"/>
    <property type="match status" value="1"/>
</dbReference>
<keyword evidence="1" id="KW-0449">Lipoprotein</keyword>
<dbReference type="InterPro" id="IPR051532">
    <property type="entry name" value="Ester_Hydrolysis_Enzymes"/>
</dbReference>
<reference evidence="1" key="1">
    <citation type="submission" date="2021-01" db="EMBL/GenBank/DDBJ databases">
        <title>Whole genome shotgun sequence of Sinosporangium siamense NBRC 109515.</title>
        <authorList>
            <person name="Komaki H."/>
            <person name="Tamura T."/>
        </authorList>
    </citation>
    <scope>NUCLEOTIDE SEQUENCE</scope>
    <source>
        <strain evidence="1">NBRC 109515</strain>
    </source>
</reference>
<dbReference type="SUPFAM" id="SSF52266">
    <property type="entry name" value="SGNH hydrolase"/>
    <property type="match status" value="1"/>
</dbReference>
<gene>
    <name evidence="1" type="ORF">Ssi02_76610</name>
</gene>
<dbReference type="Gene3D" id="3.40.50.1110">
    <property type="entry name" value="SGNH hydrolase"/>
    <property type="match status" value="1"/>
</dbReference>
<sequence length="267" mass="28906">MLAATSAAPAGAARAAEPVPAVMAALGDSISAGFNACGWYVSCEERSWSVGRETEVRSHYRRLLALDTRLKGNNVNLAVPGATSRDITGQVARAVDAKADYVTILIGANDACTRTEAQMTPVATYRSRIGTALGALKAGLPGARVLLVGVPDLKRLWRVGKDNAVARTLWRLARVCQSMLADPQSEAAADKERRDRVRARVQAYNTELTRLCAAYGPACRTDRGAVFEHPFALRHLSKWDYFHPNADGQKLLADLTFRAGFEWGPLP</sequence>
<dbReference type="GO" id="GO:0004622">
    <property type="term" value="F:phosphatidylcholine lysophospholipase activity"/>
    <property type="evidence" value="ECO:0007669"/>
    <property type="project" value="TreeGrafter"/>
</dbReference>
<evidence type="ECO:0000313" key="2">
    <source>
        <dbReference type="Proteomes" id="UP000606172"/>
    </source>
</evidence>